<dbReference type="KEGG" id="pla:Plav_1630"/>
<keyword evidence="5 7" id="KW-1133">Transmembrane helix</keyword>
<evidence type="ECO:0000259" key="8">
    <source>
        <dbReference type="Pfam" id="PF01757"/>
    </source>
</evidence>
<dbReference type="RefSeq" id="WP_012110538.1">
    <property type="nucleotide sequence ID" value="NC_009719.1"/>
</dbReference>
<evidence type="ECO:0000256" key="4">
    <source>
        <dbReference type="ARBA" id="ARBA00022692"/>
    </source>
</evidence>
<dbReference type="STRING" id="402881.Plav_1630"/>
<feature type="transmembrane region" description="Helical" evidence="7">
    <location>
        <begin position="154"/>
        <end position="174"/>
    </location>
</feature>
<dbReference type="eggNOG" id="COG4763">
    <property type="taxonomic scope" value="Bacteria"/>
</dbReference>
<evidence type="ECO:0000256" key="3">
    <source>
        <dbReference type="ARBA" id="ARBA00022475"/>
    </source>
</evidence>
<reference evidence="9 10" key="1">
    <citation type="journal article" date="2011" name="Stand. Genomic Sci.">
        <title>Complete genome sequence of Parvibaculum lavamentivorans type strain (DS-1(T)).</title>
        <authorList>
            <person name="Schleheck D."/>
            <person name="Weiss M."/>
            <person name="Pitluck S."/>
            <person name="Bruce D."/>
            <person name="Land M.L."/>
            <person name="Han S."/>
            <person name="Saunders E."/>
            <person name="Tapia R."/>
            <person name="Detter C."/>
            <person name="Brettin T."/>
            <person name="Han J."/>
            <person name="Woyke T."/>
            <person name="Goodwin L."/>
            <person name="Pennacchio L."/>
            <person name="Nolan M."/>
            <person name="Cook A.M."/>
            <person name="Kjelleberg S."/>
            <person name="Thomas T."/>
        </authorList>
    </citation>
    <scope>NUCLEOTIDE SEQUENCE [LARGE SCALE GENOMIC DNA]</scope>
    <source>
        <strain evidence="10">DS-1 / DSM 13023 / NCIMB 13966</strain>
    </source>
</reference>
<protein>
    <submittedName>
        <fullName evidence="9">Acyltransferase 3</fullName>
    </submittedName>
</protein>
<accession>A7HTL6</accession>
<dbReference type="HOGENOM" id="CLU_023915_5_1_5"/>
<dbReference type="GO" id="GO:0016413">
    <property type="term" value="F:O-acetyltransferase activity"/>
    <property type="evidence" value="ECO:0007669"/>
    <property type="project" value="TreeGrafter"/>
</dbReference>
<dbReference type="AlphaFoldDB" id="A7HTL6"/>
<evidence type="ECO:0000256" key="1">
    <source>
        <dbReference type="ARBA" id="ARBA00004651"/>
    </source>
</evidence>
<keyword evidence="3" id="KW-1003">Cell membrane</keyword>
<keyword evidence="6 7" id="KW-0472">Membrane</keyword>
<name>A7HTL6_PARL1</name>
<feature type="transmembrane region" description="Helical" evidence="7">
    <location>
        <begin position="87"/>
        <end position="108"/>
    </location>
</feature>
<feature type="transmembrane region" description="Helical" evidence="7">
    <location>
        <begin position="296"/>
        <end position="316"/>
    </location>
</feature>
<evidence type="ECO:0000313" key="9">
    <source>
        <dbReference type="EMBL" id="ABS63249.1"/>
    </source>
</evidence>
<keyword evidence="10" id="KW-1185">Reference proteome</keyword>
<keyword evidence="9" id="KW-0808">Transferase</keyword>
<gene>
    <name evidence="9" type="ordered locus">Plav_1630</name>
</gene>
<dbReference type="PANTHER" id="PTHR40074:SF4">
    <property type="entry name" value="INNER MEMBRANE PROTEIN YCFT"/>
    <property type="match status" value="1"/>
</dbReference>
<comment type="similarity">
    <text evidence="2">Belongs to the acyltransferase 3 family.</text>
</comment>
<evidence type="ECO:0000256" key="5">
    <source>
        <dbReference type="ARBA" id="ARBA00022989"/>
    </source>
</evidence>
<evidence type="ECO:0000256" key="2">
    <source>
        <dbReference type="ARBA" id="ARBA00007400"/>
    </source>
</evidence>
<evidence type="ECO:0000256" key="7">
    <source>
        <dbReference type="SAM" id="Phobius"/>
    </source>
</evidence>
<evidence type="ECO:0000256" key="6">
    <source>
        <dbReference type="ARBA" id="ARBA00023136"/>
    </source>
</evidence>
<dbReference type="InterPro" id="IPR002656">
    <property type="entry name" value="Acyl_transf_3_dom"/>
</dbReference>
<comment type="subcellular location">
    <subcellularLocation>
        <location evidence="1">Cell membrane</location>
        <topology evidence="1">Multi-pass membrane protein</topology>
    </subcellularLocation>
</comment>
<feature type="transmembrane region" description="Helical" evidence="7">
    <location>
        <begin position="265"/>
        <end position="284"/>
    </location>
</feature>
<organism evidence="9 10">
    <name type="scientific">Parvibaculum lavamentivorans (strain DS-1 / DSM 13023 / NCIMB 13966)</name>
    <dbReference type="NCBI Taxonomy" id="402881"/>
    <lineage>
        <taxon>Bacteria</taxon>
        <taxon>Pseudomonadati</taxon>
        <taxon>Pseudomonadota</taxon>
        <taxon>Alphaproteobacteria</taxon>
        <taxon>Hyphomicrobiales</taxon>
        <taxon>Parvibaculaceae</taxon>
        <taxon>Parvibaculum</taxon>
    </lineage>
</organism>
<dbReference type="GO" id="GO:0009246">
    <property type="term" value="P:enterobacterial common antigen biosynthetic process"/>
    <property type="evidence" value="ECO:0007669"/>
    <property type="project" value="TreeGrafter"/>
</dbReference>
<feature type="domain" description="Acyltransferase 3" evidence="8">
    <location>
        <begin position="14"/>
        <end position="310"/>
    </location>
</feature>
<dbReference type="Proteomes" id="UP000006377">
    <property type="component" value="Chromosome"/>
</dbReference>
<feature type="transmembrane region" description="Helical" evidence="7">
    <location>
        <begin position="58"/>
        <end position="75"/>
    </location>
</feature>
<keyword evidence="4 7" id="KW-0812">Transmembrane</keyword>
<feature type="transmembrane region" description="Helical" evidence="7">
    <location>
        <begin position="208"/>
        <end position="228"/>
    </location>
</feature>
<dbReference type="OrthoDB" id="9814956at2"/>
<feature type="transmembrane region" description="Helical" evidence="7">
    <location>
        <begin position="128"/>
        <end position="147"/>
    </location>
</feature>
<dbReference type="PANTHER" id="PTHR40074">
    <property type="entry name" value="O-ACETYLTRANSFERASE WECH"/>
    <property type="match status" value="1"/>
</dbReference>
<proteinExistence type="inferred from homology"/>
<evidence type="ECO:0000313" key="10">
    <source>
        <dbReference type="Proteomes" id="UP000006377"/>
    </source>
</evidence>
<dbReference type="Pfam" id="PF01757">
    <property type="entry name" value="Acyl_transf_3"/>
    <property type="match status" value="1"/>
</dbReference>
<keyword evidence="9" id="KW-0012">Acyltransferase</keyword>
<dbReference type="EMBL" id="CP000774">
    <property type="protein sequence ID" value="ABS63249.1"/>
    <property type="molecule type" value="Genomic_DNA"/>
</dbReference>
<sequence length="350" mass="39035">MTGASTSVVSKQRIDWIDAVKGLTIILVVMEHTTFGVSNAIGQMPAIFGAIAEFAKPFRMPLFFLVAGLFAYKALYGDLRKFIDGKVVHFAYFYVLWSVIQIGIKMIPHSGAWNVTYVDLLMIPIQPFAVLWFIYSLAMFFVAMRLLRDARPAFVFFFALALYFTRLDTGWMLLDEFAWRFIWFVTGVYGAKQIFQLADWARVYPAKAAGLAMLMLVCVSTVVFSHLVDIRAVELLMGFAGAGSAIVLVSLLANRGLAGPLAYVGQHSLQIFLSFFLPMAVMRIGLTRLGLENGDLITLISVIVAVATPILAFRLIEKTPFDFLYNRPDMFRLIAPRAHRPNIVMAAGGD</sequence>
<feature type="transmembrane region" description="Helical" evidence="7">
    <location>
        <begin position="235"/>
        <end position="253"/>
    </location>
</feature>
<dbReference type="GO" id="GO:0005886">
    <property type="term" value="C:plasma membrane"/>
    <property type="evidence" value="ECO:0007669"/>
    <property type="project" value="UniProtKB-SubCell"/>
</dbReference>